<evidence type="ECO:0000313" key="2">
    <source>
        <dbReference type="EMBL" id="KAK0613283.1"/>
    </source>
</evidence>
<feature type="compositionally biased region" description="Polar residues" evidence="1">
    <location>
        <begin position="534"/>
        <end position="549"/>
    </location>
</feature>
<dbReference type="PANTHER" id="PTHR38166:SF1">
    <property type="entry name" value="C2H2-TYPE DOMAIN-CONTAINING PROTEIN"/>
    <property type="match status" value="1"/>
</dbReference>
<feature type="region of interest" description="Disordered" evidence="1">
    <location>
        <begin position="529"/>
        <end position="591"/>
    </location>
</feature>
<comment type="caution">
    <text evidence="2">The sequence shown here is derived from an EMBL/GenBank/DDBJ whole genome shotgun (WGS) entry which is preliminary data.</text>
</comment>
<dbReference type="Proteomes" id="UP001175000">
    <property type="component" value="Unassembled WGS sequence"/>
</dbReference>
<feature type="region of interest" description="Disordered" evidence="1">
    <location>
        <begin position="252"/>
        <end position="324"/>
    </location>
</feature>
<reference evidence="2" key="1">
    <citation type="submission" date="2023-06" db="EMBL/GenBank/DDBJ databases">
        <title>Genome-scale phylogeny and comparative genomics of the fungal order Sordariales.</title>
        <authorList>
            <consortium name="Lawrence Berkeley National Laboratory"/>
            <person name="Hensen N."/>
            <person name="Bonometti L."/>
            <person name="Westerberg I."/>
            <person name="Brannstrom I.O."/>
            <person name="Guillou S."/>
            <person name="Cros-Aarteil S."/>
            <person name="Calhoun S."/>
            <person name="Haridas S."/>
            <person name="Kuo A."/>
            <person name="Mondo S."/>
            <person name="Pangilinan J."/>
            <person name="Riley R."/>
            <person name="Labutti K."/>
            <person name="Andreopoulos B."/>
            <person name="Lipzen A."/>
            <person name="Chen C."/>
            <person name="Yanf M."/>
            <person name="Daum C."/>
            <person name="Ng V."/>
            <person name="Clum A."/>
            <person name="Steindorff A."/>
            <person name="Ohm R."/>
            <person name="Martin F."/>
            <person name="Silar P."/>
            <person name="Natvig D."/>
            <person name="Lalanne C."/>
            <person name="Gautier V."/>
            <person name="Ament-Velasquez S.L."/>
            <person name="Kruys A."/>
            <person name="Hutchinson M.I."/>
            <person name="Powell A.J."/>
            <person name="Barry K."/>
            <person name="Miller A.N."/>
            <person name="Grigoriev I.V."/>
            <person name="Debuchy R."/>
            <person name="Gladieux P."/>
            <person name="Thoren M.H."/>
            <person name="Johannesson H."/>
        </authorList>
    </citation>
    <scope>NUCLEOTIDE SEQUENCE</scope>
    <source>
        <strain evidence="2">CBS 606.72</strain>
    </source>
</reference>
<name>A0AA40BTP8_9PEZI</name>
<evidence type="ECO:0000256" key="1">
    <source>
        <dbReference type="SAM" id="MobiDB-lite"/>
    </source>
</evidence>
<gene>
    <name evidence="2" type="ORF">B0T14DRAFT_276035</name>
</gene>
<accession>A0AA40BTP8</accession>
<dbReference type="AlphaFoldDB" id="A0AA40BTP8"/>
<dbReference type="PANTHER" id="PTHR38166">
    <property type="entry name" value="C2H2-TYPE DOMAIN-CONTAINING PROTEIN-RELATED"/>
    <property type="match status" value="1"/>
</dbReference>
<dbReference type="EMBL" id="JAULSU010000006">
    <property type="protein sequence ID" value="KAK0613283.1"/>
    <property type="molecule type" value="Genomic_DNA"/>
</dbReference>
<feature type="region of interest" description="Disordered" evidence="1">
    <location>
        <begin position="1"/>
        <end position="131"/>
    </location>
</feature>
<feature type="compositionally biased region" description="Basic and acidic residues" evidence="1">
    <location>
        <begin position="29"/>
        <end position="54"/>
    </location>
</feature>
<keyword evidence="3" id="KW-1185">Reference proteome</keyword>
<evidence type="ECO:0008006" key="4">
    <source>
        <dbReference type="Google" id="ProtNLM"/>
    </source>
</evidence>
<feature type="compositionally biased region" description="Low complexity" evidence="1">
    <location>
        <begin position="283"/>
        <end position="295"/>
    </location>
</feature>
<feature type="compositionally biased region" description="Polar residues" evidence="1">
    <location>
        <begin position="109"/>
        <end position="131"/>
    </location>
</feature>
<evidence type="ECO:0000313" key="3">
    <source>
        <dbReference type="Proteomes" id="UP001175000"/>
    </source>
</evidence>
<organism evidence="2 3">
    <name type="scientific">Immersiella caudata</name>
    <dbReference type="NCBI Taxonomy" id="314043"/>
    <lineage>
        <taxon>Eukaryota</taxon>
        <taxon>Fungi</taxon>
        <taxon>Dikarya</taxon>
        <taxon>Ascomycota</taxon>
        <taxon>Pezizomycotina</taxon>
        <taxon>Sordariomycetes</taxon>
        <taxon>Sordariomycetidae</taxon>
        <taxon>Sordariales</taxon>
        <taxon>Lasiosphaeriaceae</taxon>
        <taxon>Immersiella</taxon>
    </lineage>
</organism>
<feature type="compositionally biased region" description="Low complexity" evidence="1">
    <location>
        <begin position="252"/>
        <end position="273"/>
    </location>
</feature>
<feature type="compositionally biased region" description="Polar residues" evidence="1">
    <location>
        <begin position="181"/>
        <end position="197"/>
    </location>
</feature>
<sequence>MRRFLQYQKKATVSPDHGDEVTDFPYDSLYRRDDVNYEGHRRGDSTRKRREVTLKRTKRDPDDEEPLASTEKSLPTTHPLLSHSRPPPSPTPQSQVRTPFHKSAKSAKPSPQATHENVVNPAQVSTRGSSATHVAPLVGTHDRVITLNDQQEPGAINSNDCGPGQPLPLPGTIPLWDAHGSAQTPSSAQERASSVTTSDEDSDISDFSWASGTAASSPFLSTESRCIEAIVGAYKRPGTSLICEGSCAAAEPELGGAPASSQKTDTSSKSTNSLAISDTSPCQTGSTSQWSSQSGDKVRGRGREDDEDGPKQRRAPKRKRIPEGGKRLACPFQKRYPLKHFFCGMGGANRGFDIIAHLKEHIWRCHVQPRVYCPRCKAKFDDSQNLADHILEFMATESCEERDFRDDTALPWSQSLATSLKARVNKLSTLHEQWISVWNILFPGVDPPDSCLVDDDTCEHILEYQQFIMSRGYEIVTDVVRASGLLSNVDTEADEPELIQQTAAELEEFAQRIFGLAAEVIFRTWVDGRGDGQTGHQTASESIRGNDSPGNKGKENVAESSEDASSSSNRTSQRDDPMPAQSTAPSPLKSAAEPPVIMNQAFLATHPGVGAGGGINEGEGAGTLQDQRLGEGSTIHDFCLDNYLCPDCWSFSLEPGANMPSNDASMG</sequence>
<feature type="region of interest" description="Disordered" evidence="1">
    <location>
        <begin position="171"/>
        <end position="204"/>
    </location>
</feature>
<proteinExistence type="predicted"/>
<protein>
    <recommendedName>
        <fullName evidence="4">C2H2-type domain-containing protein</fullName>
    </recommendedName>
</protein>